<evidence type="ECO:0000313" key="1">
    <source>
        <dbReference type="EnsemblMetazoa" id="PPAI004436-PA"/>
    </source>
</evidence>
<evidence type="ECO:0000313" key="2">
    <source>
        <dbReference type="Proteomes" id="UP000092462"/>
    </source>
</evidence>
<dbReference type="AlphaFoldDB" id="A0A1B0EWU9"/>
<dbReference type="EnsemblMetazoa" id="PPAI004436-RA">
    <property type="protein sequence ID" value="PPAI004436-PA"/>
    <property type="gene ID" value="PPAI004436"/>
</dbReference>
<reference evidence="1" key="1">
    <citation type="submission" date="2022-08" db="UniProtKB">
        <authorList>
            <consortium name="EnsemblMetazoa"/>
        </authorList>
    </citation>
    <scope>IDENTIFICATION</scope>
    <source>
        <strain evidence="1">Israel</strain>
    </source>
</reference>
<proteinExistence type="predicted"/>
<sequence>MADDRGRPSVADGIDIKRPEEVVMSNLADNLKFAVLIGLVEVGGQVSNREVVNTVLHLSL</sequence>
<accession>A0A1B0EWU9</accession>
<dbReference type="VEuPathDB" id="VectorBase:PPAPM1_003815"/>
<dbReference type="VEuPathDB" id="VectorBase:PPAI004436"/>
<dbReference type="EMBL" id="AJVK01028521">
    <property type="status" value="NOT_ANNOTATED_CDS"/>
    <property type="molecule type" value="Genomic_DNA"/>
</dbReference>
<dbReference type="EMBL" id="AJVK01028520">
    <property type="status" value="NOT_ANNOTATED_CDS"/>
    <property type="molecule type" value="Genomic_DNA"/>
</dbReference>
<name>A0A1B0EWU9_PHLPP</name>
<keyword evidence="2" id="KW-1185">Reference proteome</keyword>
<protein>
    <submittedName>
        <fullName evidence="1">Uncharacterized protein</fullName>
    </submittedName>
</protein>
<dbReference type="Proteomes" id="UP000092462">
    <property type="component" value="Unassembled WGS sequence"/>
</dbReference>
<organism evidence="1 2">
    <name type="scientific">Phlebotomus papatasi</name>
    <name type="common">Sandfly</name>
    <dbReference type="NCBI Taxonomy" id="29031"/>
    <lineage>
        <taxon>Eukaryota</taxon>
        <taxon>Metazoa</taxon>
        <taxon>Ecdysozoa</taxon>
        <taxon>Arthropoda</taxon>
        <taxon>Hexapoda</taxon>
        <taxon>Insecta</taxon>
        <taxon>Pterygota</taxon>
        <taxon>Neoptera</taxon>
        <taxon>Endopterygota</taxon>
        <taxon>Diptera</taxon>
        <taxon>Nematocera</taxon>
        <taxon>Psychodoidea</taxon>
        <taxon>Psychodidae</taxon>
        <taxon>Phlebotomus</taxon>
        <taxon>Phlebotomus</taxon>
    </lineage>
</organism>